<dbReference type="PATRIC" id="fig|1423767.3.peg.1670"/>
<feature type="region of interest" description="Disordered" evidence="2">
    <location>
        <begin position="155"/>
        <end position="175"/>
    </location>
</feature>
<accession>A0A0R1VMV0</accession>
<dbReference type="AlphaFoldDB" id="A0A0R1VMV0"/>
<feature type="coiled-coil region" evidence="1">
    <location>
        <begin position="94"/>
        <end position="121"/>
    </location>
</feature>
<gene>
    <name evidence="3" type="ORF">FC59_GL001609</name>
</gene>
<evidence type="ECO:0000313" key="3">
    <source>
        <dbReference type="EMBL" id="KRM06693.1"/>
    </source>
</evidence>
<dbReference type="RefSeq" id="WP_025014911.1">
    <property type="nucleotide sequence ID" value="NZ_AZFU01000004.1"/>
</dbReference>
<dbReference type="Proteomes" id="UP000051307">
    <property type="component" value="Unassembled WGS sequence"/>
</dbReference>
<dbReference type="EMBL" id="AZFU01000004">
    <property type="protein sequence ID" value="KRM06693.1"/>
    <property type="molecule type" value="Genomic_DNA"/>
</dbReference>
<comment type="caution">
    <text evidence="3">The sequence shown here is derived from an EMBL/GenBank/DDBJ whole genome shotgun (WGS) entry which is preliminary data.</text>
</comment>
<evidence type="ECO:0000256" key="2">
    <source>
        <dbReference type="SAM" id="MobiDB-lite"/>
    </source>
</evidence>
<evidence type="ECO:0000256" key="1">
    <source>
        <dbReference type="SAM" id="Coils"/>
    </source>
</evidence>
<keyword evidence="1" id="KW-0175">Coiled coil</keyword>
<protein>
    <submittedName>
        <fullName evidence="3">Uncharacterized protein</fullName>
    </submittedName>
</protein>
<sequence>MTETENTQSTETKSDQVTDLKPKWLIEYEKLQKIVAQDPTLQIVFKSDRDDNCVPQLSTKKMTTDNYPLVVEAPIGFWAPQRDWGKGKWIETANIQQGKEIEDLKKQVSELSKTTETVQTQQKNQNVESAQSSQLMMMVTKQLGIMNTKIDNLADKIAPAKPTKTTTPSTEGGAQ</sequence>
<evidence type="ECO:0000313" key="4">
    <source>
        <dbReference type="Proteomes" id="UP000051307"/>
    </source>
</evidence>
<name>A0A0R1VMV0_9LACO</name>
<reference evidence="3 4" key="1">
    <citation type="journal article" date="2015" name="Genome Announc.">
        <title>Expanding the biotechnology potential of lactobacilli through comparative genomics of 213 strains and associated genera.</title>
        <authorList>
            <person name="Sun Z."/>
            <person name="Harris H.M."/>
            <person name="McCann A."/>
            <person name="Guo C."/>
            <person name="Argimon S."/>
            <person name="Zhang W."/>
            <person name="Yang X."/>
            <person name="Jeffery I.B."/>
            <person name="Cooney J.C."/>
            <person name="Kagawa T.F."/>
            <person name="Liu W."/>
            <person name="Song Y."/>
            <person name="Salvetti E."/>
            <person name="Wrobel A."/>
            <person name="Rasinkangas P."/>
            <person name="Parkhill J."/>
            <person name="Rea M.C."/>
            <person name="O'Sullivan O."/>
            <person name="Ritari J."/>
            <person name="Douillard F.P."/>
            <person name="Paul Ross R."/>
            <person name="Yang R."/>
            <person name="Briner A.E."/>
            <person name="Felis G.E."/>
            <person name="de Vos W.M."/>
            <person name="Barrangou R."/>
            <person name="Klaenhammer T.R."/>
            <person name="Caufield P.W."/>
            <person name="Cui Y."/>
            <person name="Zhang H."/>
            <person name="O'Toole P.W."/>
        </authorList>
    </citation>
    <scope>NUCLEOTIDE SEQUENCE [LARGE SCALE GENOMIC DNA]</scope>
    <source>
        <strain evidence="3 4">DSM 16761</strain>
    </source>
</reference>
<organism evidence="3 4">
    <name type="scientific">Lactobacillus kitasatonis DSM 16761 = JCM 1039</name>
    <dbReference type="NCBI Taxonomy" id="1423767"/>
    <lineage>
        <taxon>Bacteria</taxon>
        <taxon>Bacillati</taxon>
        <taxon>Bacillota</taxon>
        <taxon>Bacilli</taxon>
        <taxon>Lactobacillales</taxon>
        <taxon>Lactobacillaceae</taxon>
        <taxon>Lactobacillus</taxon>
    </lineage>
</organism>
<proteinExistence type="predicted"/>